<dbReference type="KEGG" id="suls:Sdiek1_1003"/>
<name>A0A1Y0HJ83_9BACT</name>
<feature type="compositionally biased region" description="Basic and acidic residues" evidence="1">
    <location>
        <begin position="24"/>
        <end position="45"/>
    </location>
</feature>
<reference evidence="3" key="1">
    <citation type="submission" date="2017-05" db="EMBL/GenBank/DDBJ databases">
        <title>Dechlorination kinetics govern the competition between two new strains of the genus Sulfurospirillum.</title>
        <authorList>
            <person name="Buttet G.F."/>
            <person name="Murray A.M."/>
            <person name="Goris T."/>
            <person name="Burion M."/>
            <person name="Lin B."/>
            <person name="Rolle M."/>
            <person name="Maillard J."/>
        </authorList>
    </citation>
    <scope>NUCLEOTIDE SEQUENCE [LARGE SCALE GENOMIC DNA]</scope>
    <source>
        <strain evidence="3">SL2-1</strain>
    </source>
</reference>
<dbReference type="EMBL" id="CP021416">
    <property type="protein sequence ID" value="ARU48169.1"/>
    <property type="molecule type" value="Genomic_DNA"/>
</dbReference>
<organism evidence="2 3">
    <name type="scientific">Sulfurospirillum diekertiae</name>
    <dbReference type="NCBI Taxonomy" id="1854492"/>
    <lineage>
        <taxon>Bacteria</taxon>
        <taxon>Pseudomonadati</taxon>
        <taxon>Campylobacterota</taxon>
        <taxon>Epsilonproteobacteria</taxon>
        <taxon>Campylobacterales</taxon>
        <taxon>Sulfurospirillaceae</taxon>
        <taxon>Sulfurospirillum</taxon>
    </lineage>
</organism>
<gene>
    <name evidence="2" type="ORF">Sdiek1_1003</name>
</gene>
<evidence type="ECO:0000313" key="2">
    <source>
        <dbReference type="EMBL" id="ARU48169.1"/>
    </source>
</evidence>
<evidence type="ECO:0000313" key="3">
    <source>
        <dbReference type="Proteomes" id="UP000196005"/>
    </source>
</evidence>
<evidence type="ECO:0000256" key="1">
    <source>
        <dbReference type="SAM" id="MobiDB-lite"/>
    </source>
</evidence>
<keyword evidence="3" id="KW-1185">Reference proteome</keyword>
<feature type="region of interest" description="Disordered" evidence="1">
    <location>
        <begin position="1"/>
        <end position="45"/>
    </location>
</feature>
<dbReference type="RefSeq" id="WP_087438168.1">
    <property type="nucleotide sequence ID" value="NZ_CP021416.1"/>
</dbReference>
<accession>A0A1Y0HJ83</accession>
<sequence length="85" mass="9315">MAEKKSIDSILGKAKSSVTSTFAESERKKGGRPKKPESEHAKENRFATYFSPSELALVESAANSYGMTVGKFIKMAALRMAKIEK</sequence>
<dbReference type="Proteomes" id="UP000196005">
    <property type="component" value="Chromosome"/>
</dbReference>
<protein>
    <submittedName>
        <fullName evidence="2">Uncharacterized protein</fullName>
    </submittedName>
</protein>
<dbReference type="OrthoDB" id="5339912at2"/>
<dbReference type="AlphaFoldDB" id="A0A1Y0HJ83"/>
<proteinExistence type="predicted"/>